<proteinExistence type="predicted"/>
<name>A0ACD3AED3_9AGAR</name>
<reference evidence="1 2" key="1">
    <citation type="journal article" date="2019" name="Nat. Ecol. Evol.">
        <title>Megaphylogeny resolves global patterns of mushroom evolution.</title>
        <authorList>
            <person name="Varga T."/>
            <person name="Krizsan K."/>
            <person name="Foldi C."/>
            <person name="Dima B."/>
            <person name="Sanchez-Garcia M."/>
            <person name="Sanchez-Ramirez S."/>
            <person name="Szollosi G.J."/>
            <person name="Szarkandi J.G."/>
            <person name="Papp V."/>
            <person name="Albert L."/>
            <person name="Andreopoulos W."/>
            <person name="Angelini C."/>
            <person name="Antonin V."/>
            <person name="Barry K.W."/>
            <person name="Bougher N.L."/>
            <person name="Buchanan P."/>
            <person name="Buyck B."/>
            <person name="Bense V."/>
            <person name="Catcheside P."/>
            <person name="Chovatia M."/>
            <person name="Cooper J."/>
            <person name="Damon W."/>
            <person name="Desjardin D."/>
            <person name="Finy P."/>
            <person name="Geml J."/>
            <person name="Haridas S."/>
            <person name="Hughes K."/>
            <person name="Justo A."/>
            <person name="Karasinski D."/>
            <person name="Kautmanova I."/>
            <person name="Kiss B."/>
            <person name="Kocsube S."/>
            <person name="Kotiranta H."/>
            <person name="LaButti K.M."/>
            <person name="Lechner B.E."/>
            <person name="Liimatainen K."/>
            <person name="Lipzen A."/>
            <person name="Lukacs Z."/>
            <person name="Mihaltcheva S."/>
            <person name="Morgado L.N."/>
            <person name="Niskanen T."/>
            <person name="Noordeloos M.E."/>
            <person name="Ohm R.A."/>
            <person name="Ortiz-Santana B."/>
            <person name="Ovrebo C."/>
            <person name="Racz N."/>
            <person name="Riley R."/>
            <person name="Savchenko A."/>
            <person name="Shiryaev A."/>
            <person name="Soop K."/>
            <person name="Spirin V."/>
            <person name="Szebenyi C."/>
            <person name="Tomsovsky M."/>
            <person name="Tulloss R.E."/>
            <person name="Uehling J."/>
            <person name="Grigoriev I.V."/>
            <person name="Vagvolgyi C."/>
            <person name="Papp T."/>
            <person name="Martin F.M."/>
            <person name="Miettinen O."/>
            <person name="Hibbett D.S."/>
            <person name="Nagy L.G."/>
        </authorList>
    </citation>
    <scope>NUCLEOTIDE SEQUENCE [LARGE SCALE GENOMIC DNA]</scope>
    <source>
        <strain evidence="1 2">NL-1719</strain>
    </source>
</reference>
<dbReference type="EMBL" id="ML208491">
    <property type="protein sequence ID" value="TFK64041.1"/>
    <property type="molecule type" value="Genomic_DNA"/>
</dbReference>
<organism evidence="1 2">
    <name type="scientific">Pluteus cervinus</name>
    <dbReference type="NCBI Taxonomy" id="181527"/>
    <lineage>
        <taxon>Eukaryota</taxon>
        <taxon>Fungi</taxon>
        <taxon>Dikarya</taxon>
        <taxon>Basidiomycota</taxon>
        <taxon>Agaricomycotina</taxon>
        <taxon>Agaricomycetes</taxon>
        <taxon>Agaricomycetidae</taxon>
        <taxon>Agaricales</taxon>
        <taxon>Pluteineae</taxon>
        <taxon>Pluteaceae</taxon>
        <taxon>Pluteus</taxon>
    </lineage>
</organism>
<protein>
    <submittedName>
        <fullName evidence="1">Fungal hydrophobin</fullName>
    </submittedName>
</protein>
<keyword evidence="2" id="KW-1185">Reference proteome</keyword>
<dbReference type="Proteomes" id="UP000308600">
    <property type="component" value="Unassembled WGS sequence"/>
</dbReference>
<evidence type="ECO:0000313" key="2">
    <source>
        <dbReference type="Proteomes" id="UP000308600"/>
    </source>
</evidence>
<gene>
    <name evidence="1" type="ORF">BDN72DRAFT_846945</name>
</gene>
<evidence type="ECO:0000313" key="1">
    <source>
        <dbReference type="EMBL" id="TFK64041.1"/>
    </source>
</evidence>
<accession>A0ACD3AED3</accession>
<sequence>MQFKSLLFVSTIALSSYVSAASIVGRTEPQGQCNTGEIHCCDSTHTSSEAASLPLVGLLLGLLGINLSDIIGDIGFNCSPLSILGIAGNSCSAQPVCCTGNNFSGLIVVGCSPINLNL</sequence>